<accession>A0AAV3QIC5</accession>
<comment type="caution">
    <text evidence="2">The sequence shown here is derived from an EMBL/GenBank/DDBJ whole genome shotgun (WGS) entry which is preliminary data.</text>
</comment>
<evidence type="ECO:0000313" key="3">
    <source>
        <dbReference type="Proteomes" id="UP001454036"/>
    </source>
</evidence>
<reference evidence="2 3" key="1">
    <citation type="submission" date="2024-01" db="EMBL/GenBank/DDBJ databases">
        <title>The complete chloroplast genome sequence of Lithospermum erythrorhizon: insights into the phylogenetic relationship among Boraginaceae species and the maternal lineages of purple gromwells.</title>
        <authorList>
            <person name="Okada T."/>
            <person name="Watanabe K."/>
        </authorList>
    </citation>
    <scope>NUCLEOTIDE SEQUENCE [LARGE SCALE GENOMIC DNA]</scope>
</reference>
<dbReference type="PANTHER" id="PTHR46033:SF8">
    <property type="entry name" value="PROTEIN MAINTENANCE OF MERISTEMS-LIKE"/>
    <property type="match status" value="1"/>
</dbReference>
<name>A0AAV3QIC5_LITER</name>
<sequence length="209" mass="23618">MRLGPRRVMRLATRLESMRDTGLGTRRATRLGSRRDTRIGPGRATRLGPRWVVSMSGPMRLWSRRSQGAYEGADEVEAKGVEVEGARSRELSEHRASCYVAYLSGCSLCMNKSGDCIPGDYLRLFNDLTMVDDFAWGTGTLTYLYRHLGMASRVEGNQIFGCLTLLEVRWITFGPVLDDSVAYFHGCIRFCNINEAYMPNRVTRQFGRV</sequence>
<dbReference type="Pfam" id="PF10536">
    <property type="entry name" value="PMD"/>
    <property type="match status" value="1"/>
</dbReference>
<gene>
    <name evidence="2" type="ORF">LIER_39571</name>
</gene>
<dbReference type="InterPro" id="IPR019557">
    <property type="entry name" value="AminoTfrase-like_pln_mobile"/>
</dbReference>
<keyword evidence="3" id="KW-1185">Reference proteome</keyword>
<organism evidence="2 3">
    <name type="scientific">Lithospermum erythrorhizon</name>
    <name type="common">Purple gromwell</name>
    <name type="synonym">Lithospermum officinale var. erythrorhizon</name>
    <dbReference type="NCBI Taxonomy" id="34254"/>
    <lineage>
        <taxon>Eukaryota</taxon>
        <taxon>Viridiplantae</taxon>
        <taxon>Streptophyta</taxon>
        <taxon>Embryophyta</taxon>
        <taxon>Tracheophyta</taxon>
        <taxon>Spermatophyta</taxon>
        <taxon>Magnoliopsida</taxon>
        <taxon>eudicotyledons</taxon>
        <taxon>Gunneridae</taxon>
        <taxon>Pentapetalae</taxon>
        <taxon>asterids</taxon>
        <taxon>lamiids</taxon>
        <taxon>Boraginales</taxon>
        <taxon>Boraginaceae</taxon>
        <taxon>Boraginoideae</taxon>
        <taxon>Lithospermeae</taxon>
        <taxon>Lithospermum</taxon>
    </lineage>
</organism>
<protein>
    <recommendedName>
        <fullName evidence="1">Aminotransferase-like plant mobile domain-containing protein</fullName>
    </recommendedName>
</protein>
<dbReference type="InterPro" id="IPR044824">
    <property type="entry name" value="MAIN-like"/>
</dbReference>
<evidence type="ECO:0000313" key="2">
    <source>
        <dbReference type="EMBL" id="GAA0163290.1"/>
    </source>
</evidence>
<evidence type="ECO:0000259" key="1">
    <source>
        <dbReference type="Pfam" id="PF10536"/>
    </source>
</evidence>
<dbReference type="Proteomes" id="UP001454036">
    <property type="component" value="Unassembled WGS sequence"/>
</dbReference>
<proteinExistence type="predicted"/>
<dbReference type="GO" id="GO:0010073">
    <property type="term" value="P:meristem maintenance"/>
    <property type="evidence" value="ECO:0007669"/>
    <property type="project" value="InterPro"/>
</dbReference>
<dbReference type="EMBL" id="BAABME010021433">
    <property type="protein sequence ID" value="GAA0163290.1"/>
    <property type="molecule type" value="Genomic_DNA"/>
</dbReference>
<dbReference type="AlphaFoldDB" id="A0AAV3QIC5"/>
<feature type="domain" description="Aminotransferase-like plant mobile" evidence="1">
    <location>
        <begin position="92"/>
        <end position="168"/>
    </location>
</feature>
<dbReference type="PANTHER" id="PTHR46033">
    <property type="entry name" value="PROTEIN MAIN-LIKE 2"/>
    <property type="match status" value="1"/>
</dbReference>